<dbReference type="CDD" id="cd01741">
    <property type="entry name" value="GATase1_1"/>
    <property type="match status" value="1"/>
</dbReference>
<evidence type="ECO:0000259" key="1">
    <source>
        <dbReference type="Pfam" id="PF00117"/>
    </source>
</evidence>
<dbReference type="Proteomes" id="UP000199398">
    <property type="component" value="Unassembled WGS sequence"/>
</dbReference>
<dbReference type="PROSITE" id="PS51273">
    <property type="entry name" value="GATASE_TYPE_1"/>
    <property type="match status" value="1"/>
</dbReference>
<feature type="domain" description="Glutamine amidotransferase" evidence="1">
    <location>
        <begin position="37"/>
        <end position="197"/>
    </location>
</feature>
<evidence type="ECO:0000313" key="2">
    <source>
        <dbReference type="EMBL" id="SFO71945.1"/>
    </source>
</evidence>
<sequence>MVGLRGSRSYADGMGGVRILIVQPSRTDPPGTLGEWLVAAGAEIDVVLPAEQELPADFSEHQGLVVLGGEMGAYDDAQHPWLAGVRALLSKAVGERIPVLALGLGAQLLAAATGGQVRAARKGPEVGTLLIAKRDVAAEDSLFGPVPLTPDVLQFHTDEVSVLPPTAQLLASSPKCENQLFRVGEFAYGLQFHIETTTDLVLDWAELSPDMAAAARPGQLEPEHLDEFHADLAETWQPVAERFVRFVGTTPEERKASRFLPLA</sequence>
<gene>
    <name evidence="2" type="ORF">SAMN05421805_122109</name>
</gene>
<reference evidence="2 3" key="1">
    <citation type="submission" date="2016-10" db="EMBL/GenBank/DDBJ databases">
        <authorList>
            <person name="de Groot N.N."/>
        </authorList>
    </citation>
    <scope>NUCLEOTIDE SEQUENCE [LARGE SCALE GENOMIC DNA]</scope>
    <source>
        <strain evidence="2 3">CPCC 201259</strain>
    </source>
</reference>
<keyword evidence="2" id="KW-0808">Transferase</keyword>
<dbReference type="InterPro" id="IPR029062">
    <property type="entry name" value="Class_I_gatase-like"/>
</dbReference>
<organism evidence="2 3">
    <name type="scientific">Saccharopolyspora antimicrobica</name>
    <dbReference type="NCBI Taxonomy" id="455193"/>
    <lineage>
        <taxon>Bacteria</taxon>
        <taxon>Bacillati</taxon>
        <taxon>Actinomycetota</taxon>
        <taxon>Actinomycetes</taxon>
        <taxon>Pseudonocardiales</taxon>
        <taxon>Pseudonocardiaceae</taxon>
        <taxon>Saccharopolyspora</taxon>
    </lineage>
</organism>
<dbReference type="PANTHER" id="PTHR42695">
    <property type="entry name" value="GLUTAMINE AMIDOTRANSFERASE YLR126C-RELATED"/>
    <property type="match status" value="1"/>
</dbReference>
<accession>A0A1I5JGQ2</accession>
<dbReference type="SUPFAM" id="SSF52317">
    <property type="entry name" value="Class I glutamine amidotransferase-like"/>
    <property type="match status" value="1"/>
</dbReference>
<dbReference type="InterPro" id="IPR044992">
    <property type="entry name" value="ChyE-like"/>
</dbReference>
<keyword evidence="2" id="KW-0315">Glutamine amidotransferase</keyword>
<protein>
    <submittedName>
        <fullName evidence="2">GMP synthase-Glutamine amidotransferase</fullName>
    </submittedName>
</protein>
<dbReference type="Gene3D" id="3.40.50.880">
    <property type="match status" value="1"/>
</dbReference>
<dbReference type="PANTHER" id="PTHR42695:SF5">
    <property type="entry name" value="GLUTAMINE AMIDOTRANSFERASE YLR126C-RELATED"/>
    <property type="match status" value="1"/>
</dbReference>
<evidence type="ECO:0000313" key="3">
    <source>
        <dbReference type="Proteomes" id="UP000199398"/>
    </source>
</evidence>
<dbReference type="AlphaFoldDB" id="A0A1I5JGQ2"/>
<proteinExistence type="predicted"/>
<dbReference type="InterPro" id="IPR017926">
    <property type="entry name" value="GATASE"/>
</dbReference>
<dbReference type="GO" id="GO:0005829">
    <property type="term" value="C:cytosol"/>
    <property type="evidence" value="ECO:0007669"/>
    <property type="project" value="TreeGrafter"/>
</dbReference>
<dbReference type="EMBL" id="FOUP01000022">
    <property type="protein sequence ID" value="SFO71945.1"/>
    <property type="molecule type" value="Genomic_DNA"/>
</dbReference>
<name>A0A1I5JGQ2_9PSEU</name>
<dbReference type="GO" id="GO:0016740">
    <property type="term" value="F:transferase activity"/>
    <property type="evidence" value="ECO:0007669"/>
    <property type="project" value="UniProtKB-KW"/>
</dbReference>
<dbReference type="Pfam" id="PF00117">
    <property type="entry name" value="GATase"/>
    <property type="match status" value="1"/>
</dbReference>
<dbReference type="STRING" id="455193.SAMN05421805_122109"/>